<evidence type="ECO:0000256" key="3">
    <source>
        <dbReference type="ARBA" id="ARBA00022692"/>
    </source>
</evidence>
<evidence type="ECO:0000256" key="1">
    <source>
        <dbReference type="ARBA" id="ARBA00004141"/>
    </source>
</evidence>
<dbReference type="SUPFAM" id="SSF103473">
    <property type="entry name" value="MFS general substrate transporter"/>
    <property type="match status" value="1"/>
</dbReference>
<evidence type="ECO:0000256" key="5">
    <source>
        <dbReference type="ARBA" id="ARBA00023136"/>
    </source>
</evidence>
<dbReference type="FunFam" id="1.20.1250.20:FF:000018">
    <property type="entry name" value="MFS transporter permease"/>
    <property type="match status" value="1"/>
</dbReference>
<feature type="transmembrane region" description="Helical" evidence="7">
    <location>
        <begin position="490"/>
        <end position="514"/>
    </location>
</feature>
<organism evidence="9 10">
    <name type="scientific">Polyporus arcularius HHB13444</name>
    <dbReference type="NCBI Taxonomy" id="1314778"/>
    <lineage>
        <taxon>Eukaryota</taxon>
        <taxon>Fungi</taxon>
        <taxon>Dikarya</taxon>
        <taxon>Basidiomycota</taxon>
        <taxon>Agaricomycotina</taxon>
        <taxon>Agaricomycetes</taxon>
        <taxon>Polyporales</taxon>
        <taxon>Polyporaceae</taxon>
        <taxon>Polyporus</taxon>
    </lineage>
</organism>
<evidence type="ECO:0000313" key="10">
    <source>
        <dbReference type="Proteomes" id="UP000308197"/>
    </source>
</evidence>
<keyword evidence="3 7" id="KW-0812">Transmembrane</keyword>
<evidence type="ECO:0000256" key="6">
    <source>
        <dbReference type="SAM" id="MobiDB-lite"/>
    </source>
</evidence>
<feature type="transmembrane region" description="Helical" evidence="7">
    <location>
        <begin position="398"/>
        <end position="421"/>
    </location>
</feature>
<keyword evidence="4 7" id="KW-1133">Transmembrane helix</keyword>
<dbReference type="Proteomes" id="UP000308197">
    <property type="component" value="Unassembled WGS sequence"/>
</dbReference>
<accession>A0A5C3P022</accession>
<dbReference type="GO" id="GO:0016020">
    <property type="term" value="C:membrane"/>
    <property type="evidence" value="ECO:0007669"/>
    <property type="project" value="UniProtKB-SubCell"/>
</dbReference>
<feature type="transmembrane region" description="Helical" evidence="7">
    <location>
        <begin position="332"/>
        <end position="352"/>
    </location>
</feature>
<keyword evidence="2" id="KW-0813">Transport</keyword>
<feature type="transmembrane region" description="Helical" evidence="7">
    <location>
        <begin position="300"/>
        <end position="320"/>
    </location>
</feature>
<dbReference type="GO" id="GO:0022857">
    <property type="term" value="F:transmembrane transporter activity"/>
    <property type="evidence" value="ECO:0007669"/>
    <property type="project" value="InterPro"/>
</dbReference>
<reference evidence="9 10" key="1">
    <citation type="journal article" date="2019" name="Nat. Ecol. Evol.">
        <title>Megaphylogeny resolves global patterns of mushroom evolution.</title>
        <authorList>
            <person name="Varga T."/>
            <person name="Krizsan K."/>
            <person name="Foldi C."/>
            <person name="Dima B."/>
            <person name="Sanchez-Garcia M."/>
            <person name="Sanchez-Ramirez S."/>
            <person name="Szollosi G.J."/>
            <person name="Szarkandi J.G."/>
            <person name="Papp V."/>
            <person name="Albert L."/>
            <person name="Andreopoulos W."/>
            <person name="Angelini C."/>
            <person name="Antonin V."/>
            <person name="Barry K.W."/>
            <person name="Bougher N.L."/>
            <person name="Buchanan P."/>
            <person name="Buyck B."/>
            <person name="Bense V."/>
            <person name="Catcheside P."/>
            <person name="Chovatia M."/>
            <person name="Cooper J."/>
            <person name="Damon W."/>
            <person name="Desjardin D."/>
            <person name="Finy P."/>
            <person name="Geml J."/>
            <person name="Haridas S."/>
            <person name="Hughes K."/>
            <person name="Justo A."/>
            <person name="Karasinski D."/>
            <person name="Kautmanova I."/>
            <person name="Kiss B."/>
            <person name="Kocsube S."/>
            <person name="Kotiranta H."/>
            <person name="LaButti K.M."/>
            <person name="Lechner B.E."/>
            <person name="Liimatainen K."/>
            <person name="Lipzen A."/>
            <person name="Lukacs Z."/>
            <person name="Mihaltcheva S."/>
            <person name="Morgado L.N."/>
            <person name="Niskanen T."/>
            <person name="Noordeloos M.E."/>
            <person name="Ohm R.A."/>
            <person name="Ortiz-Santana B."/>
            <person name="Ovrebo C."/>
            <person name="Racz N."/>
            <person name="Riley R."/>
            <person name="Savchenko A."/>
            <person name="Shiryaev A."/>
            <person name="Soop K."/>
            <person name="Spirin V."/>
            <person name="Szebenyi C."/>
            <person name="Tomsovsky M."/>
            <person name="Tulloss R.E."/>
            <person name="Uehling J."/>
            <person name="Grigoriev I.V."/>
            <person name="Vagvolgyi C."/>
            <person name="Papp T."/>
            <person name="Martin F.M."/>
            <person name="Miettinen O."/>
            <person name="Hibbett D.S."/>
            <person name="Nagy L.G."/>
        </authorList>
    </citation>
    <scope>NUCLEOTIDE SEQUENCE [LARGE SCALE GENOMIC DNA]</scope>
    <source>
        <strain evidence="9 10">HHB13444</strain>
    </source>
</reference>
<evidence type="ECO:0000256" key="7">
    <source>
        <dbReference type="SAM" id="Phobius"/>
    </source>
</evidence>
<feature type="transmembrane region" description="Helical" evidence="7">
    <location>
        <begin position="239"/>
        <end position="259"/>
    </location>
</feature>
<feature type="transmembrane region" description="Helical" evidence="7">
    <location>
        <begin position="208"/>
        <end position="232"/>
    </location>
</feature>
<feature type="transmembrane region" description="Helical" evidence="7">
    <location>
        <begin position="466"/>
        <end position="484"/>
    </location>
</feature>
<sequence length="614" mass="67634">MVASNLRAALSIRDINMSLSETSQYLMGIYMGSGTAWHVQQMSIRMPHNISAENSYDHDPWPASPTSRELRDSHQDAPTPFKPPKQSYTLTTCRALELSQRATSSCETAFRYTRHSYSMSQSADPELLARDSKRSIELLESVHSADIRTDDLAYSAAQERRLVRKLDMRIMPMLCMMYLFAYLDRINLGNARLQGLPQDVLHGDPTGVLFDWVNSAFYFSYILCPVPAVLLAKLCPPRIWFGCAALGWGVCSLLTAAAFNFSGLMVARIGLGAFEAAFSPGVPIYLSLFYKKEEIGLRIAVYNGFAAAAGAFGGLIAFAIQQASLPIPHWKLLFIVEGAPSILMGLLVFFVLPNRPEETSMFTQEERALALNRLKHSGKPDLGRLLRKSHIVAAFSDWRVYAAGIIYFAANCAFSSIAAFLPTIITTFGFTNAFAQLLTIPPYVVSTTILCSCAYASDKLQSRGKFVVATAALAGTGYVLLLAVPSNNRVRYFATFCITSGTYGMICMTLAWFAQNLASETKRATAMPLFQAIGQCGSILGSHVYPLTEGPRYLKGFAIDCALDFLAALVALVLMISYHMENKKRDKLYGVQKHDAVVDTSELADQAPGFRYTL</sequence>
<dbReference type="PROSITE" id="PS50850">
    <property type="entry name" value="MFS"/>
    <property type="match status" value="1"/>
</dbReference>
<dbReference type="Pfam" id="PF07690">
    <property type="entry name" value="MFS_1"/>
    <property type="match status" value="1"/>
</dbReference>
<dbReference type="EMBL" id="ML211466">
    <property type="protein sequence ID" value="TFK82622.1"/>
    <property type="molecule type" value="Genomic_DNA"/>
</dbReference>
<dbReference type="AlphaFoldDB" id="A0A5C3P022"/>
<proteinExistence type="predicted"/>
<comment type="subcellular location">
    <subcellularLocation>
        <location evidence="1">Membrane</location>
        <topology evidence="1">Multi-pass membrane protein</topology>
    </subcellularLocation>
</comment>
<name>A0A5C3P022_9APHY</name>
<feature type="domain" description="Major facilitator superfamily (MFS) profile" evidence="8">
    <location>
        <begin position="170"/>
        <end position="585"/>
    </location>
</feature>
<dbReference type="Gene3D" id="1.20.1250.20">
    <property type="entry name" value="MFS general substrate transporter like domains"/>
    <property type="match status" value="2"/>
</dbReference>
<protein>
    <submittedName>
        <fullName evidence="9">MFS general substrate transporter</fullName>
    </submittedName>
</protein>
<keyword evidence="5 7" id="KW-0472">Membrane</keyword>
<feature type="transmembrane region" description="Helical" evidence="7">
    <location>
        <begin position="265"/>
        <end position="288"/>
    </location>
</feature>
<keyword evidence="10" id="KW-1185">Reference proteome</keyword>
<dbReference type="InterPro" id="IPR036259">
    <property type="entry name" value="MFS_trans_sf"/>
</dbReference>
<evidence type="ECO:0000259" key="8">
    <source>
        <dbReference type="PROSITE" id="PS50850"/>
    </source>
</evidence>
<evidence type="ECO:0000256" key="2">
    <source>
        <dbReference type="ARBA" id="ARBA00022448"/>
    </source>
</evidence>
<dbReference type="STRING" id="1314778.A0A5C3P022"/>
<dbReference type="InParanoid" id="A0A5C3P022"/>
<dbReference type="InterPro" id="IPR020846">
    <property type="entry name" value="MFS_dom"/>
</dbReference>
<evidence type="ECO:0000313" key="9">
    <source>
        <dbReference type="EMBL" id="TFK82622.1"/>
    </source>
</evidence>
<feature type="transmembrane region" description="Helical" evidence="7">
    <location>
        <begin position="557"/>
        <end position="578"/>
    </location>
</feature>
<dbReference type="FunFam" id="1.20.1250.20:FF:000013">
    <property type="entry name" value="MFS general substrate transporter"/>
    <property type="match status" value="1"/>
</dbReference>
<dbReference type="PANTHER" id="PTHR43791">
    <property type="entry name" value="PERMEASE-RELATED"/>
    <property type="match status" value="1"/>
</dbReference>
<gene>
    <name evidence="9" type="ORF">K466DRAFT_655637</name>
</gene>
<feature type="region of interest" description="Disordered" evidence="6">
    <location>
        <begin position="55"/>
        <end position="86"/>
    </location>
</feature>
<dbReference type="PANTHER" id="PTHR43791:SF36">
    <property type="entry name" value="TRANSPORTER, PUTATIVE (AFU_ORTHOLOGUE AFUA_6G08340)-RELATED"/>
    <property type="match status" value="1"/>
</dbReference>
<dbReference type="InterPro" id="IPR011701">
    <property type="entry name" value="MFS"/>
</dbReference>
<evidence type="ECO:0000256" key="4">
    <source>
        <dbReference type="ARBA" id="ARBA00022989"/>
    </source>
</evidence>